<dbReference type="PIRSF" id="PIRSF006755">
    <property type="entry name" value="DTB_synth"/>
    <property type="match status" value="1"/>
</dbReference>
<name>A0A927MIJ5_9BACL</name>
<feature type="binding site" evidence="8">
    <location>
        <begin position="175"/>
        <end position="176"/>
    </location>
    <ligand>
        <name>ATP</name>
        <dbReference type="ChEBI" id="CHEBI:30616"/>
    </ligand>
</feature>
<sequence>MTVFFITGTDTDVGKTVVTSLFVSFMKSYGYHCAPFKPIQSGAVQRDGEWIAPDPEIYQLVTEHQEMKDLYAYLLEKPCSPHLAAAHEQVQFDFSFINNKVNKLEKAYDGVILEGAGGLYVPLIEDGYCMIDWMEELHVPTILVARAGVGTINHTVLSVEALVRRKIPIAGIIFNHLHEEEEGIVKDNIHMVEKLTKVPIIGTVPYRENILDVLADQDERQKCYADWEINVFREAFADESATIA</sequence>
<dbReference type="GO" id="GO:0042803">
    <property type="term" value="F:protein homodimerization activity"/>
    <property type="evidence" value="ECO:0007669"/>
    <property type="project" value="UniProtKB-ARBA"/>
</dbReference>
<evidence type="ECO:0000256" key="5">
    <source>
        <dbReference type="ARBA" id="ARBA00022756"/>
    </source>
</evidence>
<comment type="caution">
    <text evidence="8">Lacks conserved residue(s) required for the propagation of feature annotation.</text>
</comment>
<evidence type="ECO:0000256" key="3">
    <source>
        <dbReference type="ARBA" id="ARBA00022723"/>
    </source>
</evidence>
<evidence type="ECO:0000256" key="6">
    <source>
        <dbReference type="ARBA" id="ARBA00022840"/>
    </source>
</evidence>
<dbReference type="GO" id="GO:0000287">
    <property type="term" value="F:magnesium ion binding"/>
    <property type="evidence" value="ECO:0007669"/>
    <property type="project" value="UniProtKB-UniRule"/>
</dbReference>
<feature type="binding site" evidence="8">
    <location>
        <position position="54"/>
    </location>
    <ligand>
        <name>Mg(2+)</name>
        <dbReference type="ChEBI" id="CHEBI:18420"/>
    </ligand>
</feature>
<comment type="cofactor">
    <cofactor evidence="8">
        <name>Mg(2+)</name>
        <dbReference type="ChEBI" id="CHEBI:18420"/>
    </cofactor>
</comment>
<dbReference type="GO" id="GO:0005829">
    <property type="term" value="C:cytosol"/>
    <property type="evidence" value="ECO:0007669"/>
    <property type="project" value="TreeGrafter"/>
</dbReference>
<comment type="catalytic activity">
    <reaction evidence="8">
        <text>(7R,8S)-7,8-diammoniononanoate + CO2 + ATP = (4R,5S)-dethiobiotin + ADP + phosphate + 3 H(+)</text>
        <dbReference type="Rhea" id="RHEA:15805"/>
        <dbReference type="ChEBI" id="CHEBI:15378"/>
        <dbReference type="ChEBI" id="CHEBI:16526"/>
        <dbReference type="ChEBI" id="CHEBI:30616"/>
        <dbReference type="ChEBI" id="CHEBI:43474"/>
        <dbReference type="ChEBI" id="CHEBI:149469"/>
        <dbReference type="ChEBI" id="CHEBI:149473"/>
        <dbReference type="ChEBI" id="CHEBI:456216"/>
        <dbReference type="EC" id="6.3.3.3"/>
    </reaction>
</comment>
<protein>
    <recommendedName>
        <fullName evidence="8">ATP-dependent dethiobiotin synthetase BioD</fullName>
        <ecNumber evidence="8">6.3.3.3</ecNumber>
    </recommendedName>
    <alternativeName>
        <fullName evidence="8">DTB synthetase</fullName>
        <shortName evidence="8">DTBS</shortName>
    </alternativeName>
    <alternativeName>
        <fullName evidence="8">Dethiobiotin synthase</fullName>
    </alternativeName>
</protein>
<comment type="similarity">
    <text evidence="8">Belongs to the dethiobiotin synthetase family.</text>
</comment>
<evidence type="ECO:0000256" key="8">
    <source>
        <dbReference type="HAMAP-Rule" id="MF_00336"/>
    </source>
</evidence>
<comment type="pathway">
    <text evidence="8">Cofactor biosynthesis; biotin biosynthesis; biotin from 7,8-diaminononanoate: step 1/2.</text>
</comment>
<dbReference type="GO" id="GO:0005524">
    <property type="term" value="F:ATP binding"/>
    <property type="evidence" value="ECO:0007669"/>
    <property type="project" value="UniProtKB-UniRule"/>
</dbReference>
<gene>
    <name evidence="8" type="primary">bioD</name>
    <name evidence="9" type="ORF">H4683_002454</name>
</gene>
<dbReference type="PANTHER" id="PTHR43210:SF5">
    <property type="entry name" value="DETHIOBIOTIN SYNTHETASE"/>
    <property type="match status" value="1"/>
</dbReference>
<feature type="binding site" evidence="8">
    <location>
        <position position="41"/>
    </location>
    <ligand>
        <name>substrate</name>
    </ligand>
</feature>
<evidence type="ECO:0000256" key="7">
    <source>
        <dbReference type="ARBA" id="ARBA00022842"/>
    </source>
</evidence>
<keyword evidence="3 8" id="KW-0479">Metal-binding</keyword>
<comment type="caution">
    <text evidence="9">The sequence shown here is derived from an EMBL/GenBank/DDBJ whole genome shotgun (WGS) entry which is preliminary data.</text>
</comment>
<dbReference type="InterPro" id="IPR004472">
    <property type="entry name" value="DTB_synth_BioD"/>
</dbReference>
<feature type="binding site" evidence="8">
    <location>
        <begin position="114"/>
        <end position="117"/>
    </location>
    <ligand>
        <name>ATP</name>
        <dbReference type="ChEBI" id="CHEBI:30616"/>
    </ligand>
</feature>
<feature type="binding site" evidence="8">
    <location>
        <position position="54"/>
    </location>
    <ligand>
        <name>ATP</name>
        <dbReference type="ChEBI" id="CHEBI:30616"/>
    </ligand>
</feature>
<keyword evidence="10" id="KW-1185">Reference proteome</keyword>
<comment type="subcellular location">
    <subcellularLocation>
        <location evidence="8">Cytoplasm</location>
    </subcellularLocation>
</comment>
<reference evidence="9" key="1">
    <citation type="submission" date="2020-10" db="EMBL/GenBank/DDBJ databases">
        <title>Genomic Encyclopedia of Type Strains, Phase IV (KMG-IV): sequencing the most valuable type-strain genomes for metagenomic binning, comparative biology and taxonomic classification.</title>
        <authorList>
            <person name="Goeker M."/>
        </authorList>
    </citation>
    <scope>NUCLEOTIDE SEQUENCE</scope>
    <source>
        <strain evidence="9">DSM 13886</strain>
    </source>
</reference>
<keyword evidence="1 8" id="KW-0963">Cytoplasm</keyword>
<dbReference type="FunFam" id="3.40.50.300:FF:000292">
    <property type="entry name" value="ATP-dependent dethiobiotin synthetase BioD"/>
    <property type="match status" value="1"/>
</dbReference>
<dbReference type="AlphaFoldDB" id="A0A927MIJ5"/>
<evidence type="ECO:0000313" key="9">
    <source>
        <dbReference type="EMBL" id="MBE1555349.1"/>
    </source>
</evidence>
<dbReference type="EC" id="6.3.3.3" evidence="8"/>
<evidence type="ECO:0000256" key="4">
    <source>
        <dbReference type="ARBA" id="ARBA00022741"/>
    </source>
</evidence>
<organism evidence="9 10">
    <name type="scientific">Sporosarcina limicola</name>
    <dbReference type="NCBI Taxonomy" id="34101"/>
    <lineage>
        <taxon>Bacteria</taxon>
        <taxon>Bacillati</taxon>
        <taxon>Bacillota</taxon>
        <taxon>Bacilli</taxon>
        <taxon>Bacillales</taxon>
        <taxon>Caryophanaceae</taxon>
        <taxon>Sporosarcina</taxon>
    </lineage>
</organism>
<keyword evidence="2 8" id="KW-0436">Ligase</keyword>
<dbReference type="SUPFAM" id="SSF52540">
    <property type="entry name" value="P-loop containing nucleoside triphosphate hydrolases"/>
    <property type="match status" value="1"/>
</dbReference>
<dbReference type="Pfam" id="PF13500">
    <property type="entry name" value="AAA_26"/>
    <property type="match status" value="1"/>
</dbReference>
<keyword evidence="6 8" id="KW-0067">ATP-binding</keyword>
<keyword evidence="7 8" id="KW-0460">Magnesium</keyword>
<keyword evidence="5 8" id="KW-0093">Biotin biosynthesis</keyword>
<dbReference type="RefSeq" id="WP_192599083.1">
    <property type="nucleotide sequence ID" value="NZ_JADBEL010000013.1"/>
</dbReference>
<feature type="binding site" evidence="8">
    <location>
        <begin position="12"/>
        <end position="17"/>
    </location>
    <ligand>
        <name>ATP</name>
        <dbReference type="ChEBI" id="CHEBI:30616"/>
    </ligand>
</feature>
<dbReference type="PANTHER" id="PTHR43210">
    <property type="entry name" value="DETHIOBIOTIN SYNTHETASE"/>
    <property type="match status" value="1"/>
</dbReference>
<dbReference type="EMBL" id="JADBEL010000013">
    <property type="protein sequence ID" value="MBE1555349.1"/>
    <property type="molecule type" value="Genomic_DNA"/>
</dbReference>
<dbReference type="Gene3D" id="3.40.50.300">
    <property type="entry name" value="P-loop containing nucleotide triphosphate hydrolases"/>
    <property type="match status" value="1"/>
</dbReference>
<dbReference type="InterPro" id="IPR027417">
    <property type="entry name" value="P-loop_NTPase"/>
</dbReference>
<feature type="binding site" evidence="8">
    <location>
        <position position="16"/>
    </location>
    <ligand>
        <name>Mg(2+)</name>
        <dbReference type="ChEBI" id="CHEBI:18420"/>
    </ligand>
</feature>
<dbReference type="GO" id="GO:0009102">
    <property type="term" value="P:biotin biosynthetic process"/>
    <property type="evidence" value="ECO:0007669"/>
    <property type="project" value="UniProtKB-UniRule"/>
</dbReference>
<evidence type="ECO:0000256" key="2">
    <source>
        <dbReference type="ARBA" id="ARBA00022598"/>
    </source>
</evidence>
<evidence type="ECO:0000256" key="1">
    <source>
        <dbReference type="ARBA" id="ARBA00022490"/>
    </source>
</evidence>
<keyword evidence="4 8" id="KW-0547">Nucleotide-binding</keyword>
<feature type="active site" evidence="8">
    <location>
        <position position="37"/>
    </location>
</feature>
<dbReference type="Proteomes" id="UP000658225">
    <property type="component" value="Unassembled WGS sequence"/>
</dbReference>
<dbReference type="CDD" id="cd03109">
    <property type="entry name" value="DTBS"/>
    <property type="match status" value="1"/>
</dbReference>
<proteinExistence type="inferred from homology"/>
<accession>A0A927MIJ5</accession>
<dbReference type="HAMAP" id="MF_00336">
    <property type="entry name" value="BioD"/>
    <property type="match status" value="1"/>
</dbReference>
<evidence type="ECO:0000313" key="10">
    <source>
        <dbReference type="Proteomes" id="UP000658225"/>
    </source>
</evidence>
<comment type="function">
    <text evidence="8">Catalyzes a mechanistically unusual reaction, the ATP-dependent insertion of CO2 between the N7 and N8 nitrogen atoms of 7,8-diaminopelargonic acid (DAPA, also called 7,8-diammoniononanoate) to form a ureido ring.</text>
</comment>
<dbReference type="NCBIfam" id="TIGR00347">
    <property type="entry name" value="bioD"/>
    <property type="match status" value="1"/>
</dbReference>
<dbReference type="GO" id="GO:0004141">
    <property type="term" value="F:dethiobiotin synthase activity"/>
    <property type="evidence" value="ECO:0007669"/>
    <property type="project" value="UniProtKB-UniRule"/>
</dbReference>
<feature type="binding site" evidence="8">
    <location>
        <position position="114"/>
    </location>
    <ligand>
        <name>Mg(2+)</name>
        <dbReference type="ChEBI" id="CHEBI:18420"/>
    </ligand>
</feature>
<comment type="subunit">
    <text evidence="8">Homodimer.</text>
</comment>